<dbReference type="SMART" id="SM00473">
    <property type="entry name" value="PAN_AP"/>
    <property type="match status" value="3"/>
</dbReference>
<organism evidence="4 5">
    <name type="scientific">Steinernema carpocapsae</name>
    <name type="common">Entomopathogenic nematode</name>
    <dbReference type="NCBI Taxonomy" id="34508"/>
    <lineage>
        <taxon>Eukaryota</taxon>
        <taxon>Metazoa</taxon>
        <taxon>Ecdysozoa</taxon>
        <taxon>Nematoda</taxon>
        <taxon>Chromadorea</taxon>
        <taxon>Rhabditida</taxon>
        <taxon>Tylenchina</taxon>
        <taxon>Panagrolaimomorpha</taxon>
        <taxon>Strongyloidoidea</taxon>
        <taxon>Steinernematidae</taxon>
        <taxon>Steinernema</taxon>
    </lineage>
</organism>
<dbReference type="AlphaFoldDB" id="A0A4U8ULZ9"/>
<protein>
    <recommendedName>
        <fullName evidence="3">Apple domain-containing protein</fullName>
    </recommendedName>
</protein>
<evidence type="ECO:0000313" key="5">
    <source>
        <dbReference type="Proteomes" id="UP000298663"/>
    </source>
</evidence>
<feature type="region of interest" description="Disordered" evidence="1">
    <location>
        <begin position="118"/>
        <end position="184"/>
    </location>
</feature>
<feature type="region of interest" description="Disordered" evidence="1">
    <location>
        <begin position="299"/>
        <end position="323"/>
    </location>
</feature>
<evidence type="ECO:0000259" key="3">
    <source>
        <dbReference type="PROSITE" id="PS50948"/>
    </source>
</evidence>
<feature type="chain" id="PRO_5020915375" description="Apple domain-containing protein" evidence="2">
    <location>
        <begin position="21"/>
        <end position="745"/>
    </location>
</feature>
<dbReference type="Gene3D" id="3.50.4.10">
    <property type="entry name" value="Hepatocyte Growth Factor"/>
    <property type="match status" value="1"/>
</dbReference>
<feature type="compositionally biased region" description="Acidic residues" evidence="1">
    <location>
        <begin position="229"/>
        <end position="241"/>
    </location>
</feature>
<feature type="compositionally biased region" description="Acidic residues" evidence="1">
    <location>
        <begin position="161"/>
        <end position="170"/>
    </location>
</feature>
<dbReference type="Pfam" id="PF00024">
    <property type="entry name" value="PAN_1"/>
    <property type="match status" value="3"/>
</dbReference>
<feature type="region of interest" description="Disordered" evidence="1">
    <location>
        <begin position="705"/>
        <end position="724"/>
    </location>
</feature>
<feature type="compositionally biased region" description="Polar residues" evidence="1">
    <location>
        <begin position="299"/>
        <end position="318"/>
    </location>
</feature>
<dbReference type="OrthoDB" id="5867217at2759"/>
<comment type="caution">
    <text evidence="4">The sequence shown here is derived from an EMBL/GenBank/DDBJ whole genome shotgun (WGS) entry which is preliminary data.</text>
</comment>
<feature type="domain" description="Apple" evidence="3">
    <location>
        <begin position="496"/>
        <end position="583"/>
    </location>
</feature>
<feature type="compositionally biased region" description="Basic and acidic residues" evidence="1">
    <location>
        <begin position="253"/>
        <end position="269"/>
    </location>
</feature>
<keyword evidence="2" id="KW-0732">Signal</keyword>
<keyword evidence="5" id="KW-1185">Reference proteome</keyword>
<dbReference type="EMBL" id="AZBU02000001">
    <property type="protein sequence ID" value="TMS34034.1"/>
    <property type="molecule type" value="Genomic_DNA"/>
</dbReference>
<evidence type="ECO:0000256" key="1">
    <source>
        <dbReference type="SAM" id="MobiDB-lite"/>
    </source>
</evidence>
<feature type="domain" description="Apple" evidence="3">
    <location>
        <begin position="29"/>
        <end position="106"/>
    </location>
</feature>
<accession>A0A4U8ULZ9</accession>
<dbReference type="InterPro" id="IPR003609">
    <property type="entry name" value="Pan_app"/>
</dbReference>
<feature type="compositionally biased region" description="Polar residues" evidence="1">
    <location>
        <begin position="705"/>
        <end position="717"/>
    </location>
</feature>
<dbReference type="STRING" id="34508.A0A4U8ULZ9"/>
<name>A0A4U8ULZ9_STECR</name>
<reference evidence="4 5" key="2">
    <citation type="journal article" date="2019" name="G3 (Bethesda)">
        <title>Hybrid Assembly of the Genome of the Entomopathogenic Nematode Steinernema carpocapsae Identifies the X-Chromosome.</title>
        <authorList>
            <person name="Serra L."/>
            <person name="Macchietto M."/>
            <person name="Macias-Munoz A."/>
            <person name="McGill C.J."/>
            <person name="Rodriguez I.M."/>
            <person name="Rodriguez B."/>
            <person name="Murad R."/>
            <person name="Mortazavi A."/>
        </authorList>
    </citation>
    <scope>NUCLEOTIDE SEQUENCE [LARGE SCALE GENOMIC DNA]</scope>
    <source>
        <strain evidence="4 5">ALL</strain>
    </source>
</reference>
<feature type="region of interest" description="Disordered" evidence="1">
    <location>
        <begin position="209"/>
        <end position="244"/>
    </location>
</feature>
<proteinExistence type="predicted"/>
<dbReference type="PROSITE" id="PS51257">
    <property type="entry name" value="PROKAR_LIPOPROTEIN"/>
    <property type="match status" value="1"/>
</dbReference>
<feature type="domain" description="Apple" evidence="3">
    <location>
        <begin position="594"/>
        <end position="679"/>
    </location>
</feature>
<reference evidence="4 5" key="1">
    <citation type="journal article" date="2015" name="Genome Biol.">
        <title>Comparative genomics of Steinernema reveals deeply conserved gene regulatory networks.</title>
        <authorList>
            <person name="Dillman A.R."/>
            <person name="Macchietto M."/>
            <person name="Porter C.F."/>
            <person name="Rogers A."/>
            <person name="Williams B."/>
            <person name="Antoshechkin I."/>
            <person name="Lee M.M."/>
            <person name="Goodwin Z."/>
            <person name="Lu X."/>
            <person name="Lewis E.E."/>
            <person name="Goodrich-Blair H."/>
            <person name="Stock S.P."/>
            <person name="Adams B.J."/>
            <person name="Sternberg P.W."/>
            <person name="Mortazavi A."/>
        </authorList>
    </citation>
    <scope>NUCLEOTIDE SEQUENCE [LARGE SCALE GENOMIC DNA]</scope>
    <source>
        <strain evidence="4 5">ALL</strain>
    </source>
</reference>
<evidence type="ECO:0000256" key="2">
    <source>
        <dbReference type="SAM" id="SignalP"/>
    </source>
</evidence>
<sequence>MRSISSLITALAFLLVSCNAFENQELKPCFERYDNQKIIDSEPFHSEWRMKKEEDCLPFCALSSSRCHSIVYDILNHICHYFSDDGLENAVIARRMTFFRVANRQCLLDVTKSDEVQGEEYDDEVTPGLMTIQTPPTESHQVESKEEPETPAPLTGLPEEPLQEEPEVPEPTEAPVTEAPQPPAFPEVTEIPLVEDNYDLIEDLKQDKPPVKEVPTDDSDLISVKETEIEVPTDEVPELSESESKLMSLLKPKMTDQKPKEDETYIPYPEDKFKPKLVPLLANRMNQRPANLKLVSLDGTSQSVSAERSRVGQSTEENSPAMLPPMTVFKANRFFKEEKEQPEIRRNPTSYSKAVVLKKSESVESGAEDEYKKVLAPTRVRSQIPVAKSYSVESEEETRPKPAETRVPVAKSYEAEHVPAYVPKARGFLKSINGNSSPVVVNLEPKVQPTMKASFSAEVPPADQNKIFAIKVSNHPDAGKSLEKSSESGAGFYDDCRESDNQIWIGVENSEIDSKQGTNTVSASDVATCKKFCESANKQKGMCASFTFYETEKLCDLHSPAEKFSLKKASSKQFTTRSYKRFCYPEKLSAFKSCSDFISFRDYSLEIQAKEQFDGMPKGTDGLQACIELCVHSPDFRCKSAAFNMDKGQCFVYDENSFTKPEAWREHLANDLLYFENGCDMWFTEKVPPEASIKRVANNMASTKDLTSSVTQHGQQQRPKKPSYLLFGNGQTKHLQFNPLRRPVA</sequence>
<dbReference type="PROSITE" id="PS50948">
    <property type="entry name" value="PAN"/>
    <property type="match status" value="3"/>
</dbReference>
<evidence type="ECO:0000313" key="4">
    <source>
        <dbReference type="EMBL" id="TMS34034.1"/>
    </source>
</evidence>
<dbReference type="SUPFAM" id="SSF57414">
    <property type="entry name" value="Hairpin loop containing domain-like"/>
    <property type="match status" value="2"/>
</dbReference>
<dbReference type="Proteomes" id="UP000298663">
    <property type="component" value="Unassembled WGS sequence"/>
</dbReference>
<feature type="signal peptide" evidence="2">
    <location>
        <begin position="1"/>
        <end position="20"/>
    </location>
</feature>
<feature type="region of interest" description="Disordered" evidence="1">
    <location>
        <begin position="250"/>
        <end position="269"/>
    </location>
</feature>
<gene>
    <name evidence="4" type="ORF">L596_001698</name>
</gene>